<sequence>MTEQRGELFDLLRRNGWCAIGDAPVHVGNVGGEFVTVQLQANQPLPHAGLIGIHEPLFDQREQARDGRFGFLVILPHAVDPLRLPIEAFAV</sequence>
<accession>A0A011U792</accession>
<comment type="caution">
    <text evidence="1">The sequence shown here is derived from an EMBL/GenBank/DDBJ whole genome shotgun (WGS) entry which is preliminary data.</text>
</comment>
<name>A0A011U792_9HYPH</name>
<evidence type="ECO:0000313" key="2">
    <source>
        <dbReference type="Proteomes" id="UP000019849"/>
    </source>
</evidence>
<dbReference type="EMBL" id="JENY01000038">
    <property type="protein sequence ID" value="EXL01753.1"/>
    <property type="molecule type" value="Genomic_DNA"/>
</dbReference>
<proteinExistence type="predicted"/>
<protein>
    <submittedName>
        <fullName evidence="1">Uncharacterized protein</fullName>
    </submittedName>
</protein>
<dbReference type="RefSeq" id="WP_035032460.1">
    <property type="nucleotide sequence ID" value="NZ_KK073910.1"/>
</dbReference>
<dbReference type="HOGENOM" id="CLU_2420605_0_0_5"/>
<dbReference type="Proteomes" id="UP000019849">
    <property type="component" value="Unassembled WGS sequence"/>
</dbReference>
<reference evidence="1 2" key="1">
    <citation type="submission" date="2014-02" db="EMBL/GenBank/DDBJ databases">
        <title>Aquamicrobium defluvii Genome sequencing.</title>
        <authorList>
            <person name="Wang X."/>
        </authorList>
    </citation>
    <scope>NUCLEOTIDE SEQUENCE [LARGE SCALE GENOMIC DNA]</scope>
    <source>
        <strain evidence="1 2">W13Z1</strain>
    </source>
</reference>
<evidence type="ECO:0000313" key="1">
    <source>
        <dbReference type="EMBL" id="EXL01753.1"/>
    </source>
</evidence>
<dbReference type="AlphaFoldDB" id="A0A011U792"/>
<gene>
    <name evidence="1" type="ORF">BG36_16995</name>
</gene>
<organism evidence="1 2">
    <name type="scientific">Aquamicrobium defluvii</name>
    <dbReference type="NCBI Taxonomy" id="69279"/>
    <lineage>
        <taxon>Bacteria</taxon>
        <taxon>Pseudomonadati</taxon>
        <taxon>Pseudomonadota</taxon>
        <taxon>Alphaproteobacteria</taxon>
        <taxon>Hyphomicrobiales</taxon>
        <taxon>Phyllobacteriaceae</taxon>
        <taxon>Aquamicrobium</taxon>
    </lineage>
</organism>